<dbReference type="PANTHER" id="PTHR12087:SF0">
    <property type="entry name" value="ORIGIN RECOGNITION COMPLEX SUBUNIT 4"/>
    <property type="match status" value="1"/>
</dbReference>
<dbReference type="SUPFAM" id="SSF52540">
    <property type="entry name" value="P-loop containing nucleoside triphosphate hydrolases"/>
    <property type="match status" value="1"/>
</dbReference>
<dbReference type="Proteomes" id="UP000271889">
    <property type="component" value="Unassembled WGS sequence"/>
</dbReference>
<reference evidence="1 2" key="1">
    <citation type="submission" date="2018-11" db="EMBL/GenBank/DDBJ databases">
        <authorList>
            <consortium name="Pathogen Informatics"/>
        </authorList>
    </citation>
    <scope>NUCLEOTIDE SEQUENCE [LARGE SCALE GENOMIC DNA]</scope>
</reference>
<dbReference type="Gene3D" id="3.40.50.300">
    <property type="entry name" value="P-loop containing nucleotide triphosphate hydrolases"/>
    <property type="match status" value="1"/>
</dbReference>
<dbReference type="AlphaFoldDB" id="A0A3P6T018"/>
<accession>A0A3P6T018</accession>
<gene>
    <name evidence="1" type="ORF">CGOC_LOCUS4569</name>
</gene>
<evidence type="ECO:0008006" key="3">
    <source>
        <dbReference type="Google" id="ProtNLM"/>
    </source>
</evidence>
<feature type="non-terminal residue" evidence="1">
    <location>
        <position position="227"/>
    </location>
</feature>
<dbReference type="EMBL" id="UYRV01012785">
    <property type="protein sequence ID" value="VDK59168.1"/>
    <property type="molecule type" value="Genomic_DNA"/>
</dbReference>
<dbReference type="GO" id="GO:0005664">
    <property type="term" value="C:nuclear origin of replication recognition complex"/>
    <property type="evidence" value="ECO:0007669"/>
    <property type="project" value="TreeGrafter"/>
</dbReference>
<dbReference type="GO" id="GO:0006270">
    <property type="term" value="P:DNA replication initiation"/>
    <property type="evidence" value="ECO:0007669"/>
    <property type="project" value="TreeGrafter"/>
</dbReference>
<keyword evidence="2" id="KW-1185">Reference proteome</keyword>
<name>A0A3P6T018_CYLGO</name>
<dbReference type="InterPro" id="IPR016527">
    <property type="entry name" value="ORC4"/>
</dbReference>
<organism evidence="1 2">
    <name type="scientific">Cylicostephanus goldi</name>
    <name type="common">Nematode worm</name>
    <dbReference type="NCBI Taxonomy" id="71465"/>
    <lineage>
        <taxon>Eukaryota</taxon>
        <taxon>Metazoa</taxon>
        <taxon>Ecdysozoa</taxon>
        <taxon>Nematoda</taxon>
        <taxon>Chromadorea</taxon>
        <taxon>Rhabditida</taxon>
        <taxon>Rhabditina</taxon>
        <taxon>Rhabditomorpha</taxon>
        <taxon>Strongyloidea</taxon>
        <taxon>Strongylidae</taxon>
        <taxon>Cylicostephanus</taxon>
    </lineage>
</organism>
<proteinExistence type="predicted"/>
<dbReference type="PANTHER" id="PTHR12087">
    <property type="entry name" value="ORIGIN RECOGNITION COMPLEX SUBUNIT 4"/>
    <property type="match status" value="1"/>
</dbReference>
<dbReference type="GO" id="GO:0003688">
    <property type="term" value="F:DNA replication origin binding"/>
    <property type="evidence" value="ECO:0007669"/>
    <property type="project" value="TreeGrafter"/>
</dbReference>
<dbReference type="OrthoDB" id="343623at2759"/>
<evidence type="ECO:0000313" key="2">
    <source>
        <dbReference type="Proteomes" id="UP000271889"/>
    </source>
</evidence>
<sequence length="227" mass="25183">MRTDLDVQAQGVLENLECILVDTEEEKSLLEGVVSRYAISGEGTVCVVVGEAGSARTTSVRNAVLGFDLDAKLQIISVVSGSGRVIYSHILLAHLGSDRNALQLLIDETDVNKCILIVEDADELASRQRQSLLYLLLDMTRRPSSGQWLVFLMVQHQNFIASLEKRVRSRLSTARILFHPALTVGEYLGAFKTFLSPEGVGCADWEDFVHVLFSHPKVVEEINYMFS</sequence>
<dbReference type="InterPro" id="IPR027417">
    <property type="entry name" value="P-loop_NTPase"/>
</dbReference>
<protein>
    <recommendedName>
        <fullName evidence="3">ATPase AAA-type core domain-containing protein</fullName>
    </recommendedName>
</protein>
<evidence type="ECO:0000313" key="1">
    <source>
        <dbReference type="EMBL" id="VDK59168.1"/>
    </source>
</evidence>